<dbReference type="OrthoDB" id="3767306at2"/>
<evidence type="ECO:0000256" key="1">
    <source>
        <dbReference type="SAM" id="MobiDB-lite"/>
    </source>
</evidence>
<dbReference type="EMBL" id="LAKD02000050">
    <property type="protein sequence ID" value="OPF77826.1"/>
    <property type="molecule type" value="Genomic_DNA"/>
</dbReference>
<dbReference type="RefSeq" id="WP_046086262.1">
    <property type="nucleotide sequence ID" value="NZ_LAKD02000050.1"/>
</dbReference>
<accession>A0A1V4D319</accession>
<dbReference type="InterPro" id="IPR016181">
    <property type="entry name" value="Acyl_CoA_acyltransferase"/>
</dbReference>
<feature type="region of interest" description="Disordered" evidence="1">
    <location>
        <begin position="27"/>
        <end position="54"/>
    </location>
</feature>
<keyword evidence="3" id="KW-1185">Reference proteome</keyword>
<evidence type="ECO:0008006" key="4">
    <source>
        <dbReference type="Google" id="ProtNLM"/>
    </source>
</evidence>
<feature type="compositionally biased region" description="Basic and acidic residues" evidence="1">
    <location>
        <begin position="33"/>
        <end position="48"/>
    </location>
</feature>
<organism evidence="2 3">
    <name type="scientific">Streptomyces antioxidans</name>
    <dbReference type="NCBI Taxonomy" id="1507734"/>
    <lineage>
        <taxon>Bacteria</taxon>
        <taxon>Bacillati</taxon>
        <taxon>Actinomycetota</taxon>
        <taxon>Actinomycetes</taxon>
        <taxon>Kitasatosporales</taxon>
        <taxon>Streptomycetaceae</taxon>
        <taxon>Streptomyces</taxon>
    </lineage>
</organism>
<dbReference type="SUPFAM" id="SSF55729">
    <property type="entry name" value="Acyl-CoA N-acyltransferases (Nat)"/>
    <property type="match status" value="1"/>
</dbReference>
<evidence type="ECO:0000313" key="3">
    <source>
        <dbReference type="Proteomes" id="UP000033615"/>
    </source>
</evidence>
<sequence>MDRIDRLDSVRARPLCADDLPAAERASATTLLEADRRSGRVGEPEPRPRPAAASRQWIDRMRHFRTEDPGGCWVAVDESEGDDGLIGFAISQNRGPSWFR</sequence>
<comment type="caution">
    <text evidence="2">The sequence shown here is derived from an EMBL/GenBank/DDBJ whole genome shotgun (WGS) entry which is preliminary data.</text>
</comment>
<protein>
    <recommendedName>
        <fullName evidence="4">GNAT family N-acetyltransferase</fullName>
    </recommendedName>
</protein>
<dbReference type="AlphaFoldDB" id="A0A1V4D319"/>
<name>A0A1V4D319_9ACTN</name>
<proteinExistence type="predicted"/>
<evidence type="ECO:0000313" key="2">
    <source>
        <dbReference type="EMBL" id="OPF77826.1"/>
    </source>
</evidence>
<reference evidence="2" key="1">
    <citation type="submission" date="2016-12" db="EMBL/GenBank/DDBJ databases">
        <title>Genome sequence of Streptomyces antioxidans MUSC 164.</title>
        <authorList>
            <person name="Lee L.-H."/>
            <person name="Ser H.-L."/>
        </authorList>
    </citation>
    <scope>NUCLEOTIDE SEQUENCE [LARGE SCALE GENOMIC DNA]</scope>
    <source>
        <strain evidence="2">MUSC 164</strain>
    </source>
</reference>
<dbReference type="Proteomes" id="UP000033615">
    <property type="component" value="Unassembled WGS sequence"/>
</dbReference>
<gene>
    <name evidence="2" type="ORF">VT50_0220570</name>
</gene>